<evidence type="ECO:0000313" key="2">
    <source>
        <dbReference type="EMBL" id="AHF08384.1"/>
    </source>
</evidence>
<keyword evidence="3" id="KW-1185">Reference proteome</keyword>
<name>W0EGQ5_9FIRM</name>
<dbReference type="STRING" id="871968.DESME_01630"/>
<evidence type="ECO:0000313" key="3">
    <source>
        <dbReference type="Proteomes" id="UP000010847"/>
    </source>
</evidence>
<dbReference type="AlphaFoldDB" id="W0EGQ5"/>
<accession>W0EGQ5</accession>
<dbReference type="HOGENOM" id="CLU_1956044_0_0_9"/>
<evidence type="ECO:0000256" key="1">
    <source>
        <dbReference type="SAM" id="MobiDB-lite"/>
    </source>
</evidence>
<feature type="region of interest" description="Disordered" evidence="1">
    <location>
        <begin position="67"/>
        <end position="128"/>
    </location>
</feature>
<protein>
    <submittedName>
        <fullName evidence="2">Uncharacterized protein</fullName>
    </submittedName>
</protein>
<dbReference type="RefSeq" id="WP_006716371.1">
    <property type="nucleotide sequence ID" value="NZ_CP007032.1"/>
</dbReference>
<organism evidence="2 3">
    <name type="scientific">Desulfitobacterium metallireducens DSM 15288</name>
    <dbReference type="NCBI Taxonomy" id="871968"/>
    <lineage>
        <taxon>Bacteria</taxon>
        <taxon>Bacillati</taxon>
        <taxon>Bacillota</taxon>
        <taxon>Clostridia</taxon>
        <taxon>Eubacteriales</taxon>
        <taxon>Desulfitobacteriaceae</taxon>
        <taxon>Desulfitobacterium</taxon>
    </lineage>
</organism>
<dbReference type="EMBL" id="CP007032">
    <property type="protein sequence ID" value="AHF08384.1"/>
    <property type="molecule type" value="Genomic_DNA"/>
</dbReference>
<gene>
    <name evidence="2" type="ORF">DESME_01630</name>
</gene>
<dbReference type="KEGG" id="dmt:DESME_01630"/>
<feature type="compositionally biased region" description="Polar residues" evidence="1">
    <location>
        <begin position="86"/>
        <end position="128"/>
    </location>
</feature>
<reference evidence="2 3" key="1">
    <citation type="submission" date="2013-12" db="EMBL/GenBank/DDBJ databases">
        <authorList>
            <consortium name="DOE Joint Genome Institute"/>
            <person name="Smidt H."/>
            <person name="Huntemann M."/>
            <person name="Han J."/>
            <person name="Chen A."/>
            <person name="Kyrpides N."/>
            <person name="Mavromatis K."/>
            <person name="Markowitz V."/>
            <person name="Palaniappan K."/>
            <person name="Ivanova N."/>
            <person name="Schaumberg A."/>
            <person name="Pati A."/>
            <person name="Liolios K."/>
            <person name="Nordberg H.P."/>
            <person name="Cantor M.N."/>
            <person name="Hua S.X."/>
            <person name="Woyke T."/>
        </authorList>
    </citation>
    <scope>NUCLEOTIDE SEQUENCE [LARGE SCALE GENOMIC DNA]</scope>
    <source>
        <strain evidence="3">DSM 15288</strain>
    </source>
</reference>
<sequence>MIIPKNVKKHLRIYCTVGLMTLTTLSIGELTRPSYALITSTSQTSISFSAAASFPQKEVIVPVQELAPSQTSEQPNEGAVEEQNLETETTIVDAQVSINHDGENPNSMELSQETESEINQTTTEGAIN</sequence>
<dbReference type="Proteomes" id="UP000010847">
    <property type="component" value="Chromosome"/>
</dbReference>
<proteinExistence type="predicted"/>